<dbReference type="SUPFAM" id="SSF51735">
    <property type="entry name" value="NAD(P)-binding Rossmann-fold domains"/>
    <property type="match status" value="1"/>
</dbReference>
<dbReference type="PRINTS" id="PR00081">
    <property type="entry name" value="GDHRDH"/>
</dbReference>
<feature type="transmembrane region" description="Helical" evidence="2">
    <location>
        <begin position="6"/>
        <end position="29"/>
    </location>
</feature>
<dbReference type="PANTHER" id="PTHR43157:SF31">
    <property type="entry name" value="PHOSPHATIDYLINOSITOL-GLYCAN BIOSYNTHESIS CLASS F PROTEIN"/>
    <property type="match status" value="1"/>
</dbReference>
<evidence type="ECO:0000256" key="1">
    <source>
        <dbReference type="ARBA" id="ARBA00023002"/>
    </source>
</evidence>
<dbReference type="InterPro" id="IPR036291">
    <property type="entry name" value="NAD(P)-bd_dom_sf"/>
</dbReference>
<gene>
    <name evidence="3" type="ORF">RN001_003882</name>
</gene>
<accession>A0AAN7SEB9</accession>
<keyword evidence="4" id="KW-1185">Reference proteome</keyword>
<evidence type="ECO:0000313" key="3">
    <source>
        <dbReference type="EMBL" id="KAK4887611.1"/>
    </source>
</evidence>
<dbReference type="InterPro" id="IPR002347">
    <property type="entry name" value="SDR_fam"/>
</dbReference>
<sequence>MHPYLSLLFMVIIVLTIILMLLLGFVSLLTGKPISHILNQVKFEIIYNVLGLSALLDDWVLREKDITSDLPMGSGRTALITGGARGIGAEVVKKLLQRDLHVIIGCRNVEAGKNLFKRLRDEGITTGSVDVHRLDLDSLASIREFAKVIKDKYKKIHTLINNAGKMFGPYVESVDGFESQFATNYLGHFLLTHLLLPEIIAAGEPRRYARIVNVTSCAHVVGDIKFHDINHREHYISSEAYAQSKLAQVLFSNHLNSLMKDENKRVGVYSVHPGIVNTDLFKEWYIKKAFGSYFFNFLFKTPAQGAISIIYTCLGIKLEIATGTYISNCQITPMALLAYSTNLQKKLFEFTNNLLGIKEFGKE</sequence>
<reference evidence="4" key="1">
    <citation type="submission" date="2023-01" db="EMBL/GenBank/DDBJ databases">
        <title>Key to firefly adult light organ development and bioluminescence: homeobox transcription factors regulate luciferase expression and transportation to peroxisome.</title>
        <authorList>
            <person name="Fu X."/>
        </authorList>
    </citation>
    <scope>NUCLEOTIDE SEQUENCE [LARGE SCALE GENOMIC DNA]</scope>
</reference>
<dbReference type="PANTHER" id="PTHR43157">
    <property type="entry name" value="PHOSPHATIDYLINOSITOL-GLYCAN BIOSYNTHESIS CLASS F PROTEIN-RELATED"/>
    <property type="match status" value="1"/>
</dbReference>
<dbReference type="Proteomes" id="UP001353858">
    <property type="component" value="Unassembled WGS sequence"/>
</dbReference>
<keyword evidence="2" id="KW-0472">Membrane</keyword>
<dbReference type="Gene3D" id="3.40.50.720">
    <property type="entry name" value="NAD(P)-binding Rossmann-like Domain"/>
    <property type="match status" value="1"/>
</dbReference>
<evidence type="ECO:0000313" key="4">
    <source>
        <dbReference type="Proteomes" id="UP001353858"/>
    </source>
</evidence>
<proteinExistence type="predicted"/>
<evidence type="ECO:0000256" key="2">
    <source>
        <dbReference type="SAM" id="Phobius"/>
    </source>
</evidence>
<keyword evidence="2" id="KW-1133">Transmembrane helix</keyword>
<keyword evidence="1" id="KW-0560">Oxidoreductase</keyword>
<protein>
    <submittedName>
        <fullName evidence="3">Uncharacterized protein</fullName>
    </submittedName>
</protein>
<organism evidence="3 4">
    <name type="scientific">Aquatica leii</name>
    <dbReference type="NCBI Taxonomy" id="1421715"/>
    <lineage>
        <taxon>Eukaryota</taxon>
        <taxon>Metazoa</taxon>
        <taxon>Ecdysozoa</taxon>
        <taxon>Arthropoda</taxon>
        <taxon>Hexapoda</taxon>
        <taxon>Insecta</taxon>
        <taxon>Pterygota</taxon>
        <taxon>Neoptera</taxon>
        <taxon>Endopterygota</taxon>
        <taxon>Coleoptera</taxon>
        <taxon>Polyphaga</taxon>
        <taxon>Elateriformia</taxon>
        <taxon>Elateroidea</taxon>
        <taxon>Lampyridae</taxon>
        <taxon>Luciolinae</taxon>
        <taxon>Aquatica</taxon>
    </lineage>
</organism>
<comment type="caution">
    <text evidence="3">The sequence shown here is derived from an EMBL/GenBank/DDBJ whole genome shotgun (WGS) entry which is preliminary data.</text>
</comment>
<name>A0AAN7SEB9_9COLE</name>
<dbReference type="GO" id="GO:0016491">
    <property type="term" value="F:oxidoreductase activity"/>
    <property type="evidence" value="ECO:0007669"/>
    <property type="project" value="UniProtKB-KW"/>
</dbReference>
<dbReference type="EMBL" id="JARPUR010000001">
    <property type="protein sequence ID" value="KAK4887611.1"/>
    <property type="molecule type" value="Genomic_DNA"/>
</dbReference>
<dbReference type="AlphaFoldDB" id="A0AAN7SEB9"/>
<dbReference type="Pfam" id="PF00106">
    <property type="entry name" value="adh_short"/>
    <property type="match status" value="1"/>
</dbReference>
<dbReference type="CDD" id="cd05327">
    <property type="entry name" value="retinol-DH_like_SDR_c_like"/>
    <property type="match status" value="1"/>
</dbReference>
<keyword evidence="2" id="KW-0812">Transmembrane</keyword>